<evidence type="ECO:0000256" key="1">
    <source>
        <dbReference type="SAM" id="Phobius"/>
    </source>
</evidence>
<feature type="transmembrane region" description="Helical" evidence="1">
    <location>
        <begin position="45"/>
        <end position="64"/>
    </location>
</feature>
<reference evidence="2 3" key="1">
    <citation type="journal article" date="2016" name="Genome Biol. Evol.">
        <title>Gene Family Evolution Reflects Adaptation to Soil Environmental Stressors in the Genome of the Collembolan Orchesella cincta.</title>
        <authorList>
            <person name="Faddeeva-Vakhrusheva A."/>
            <person name="Derks M.F."/>
            <person name="Anvar S.Y."/>
            <person name="Agamennone V."/>
            <person name="Suring W."/>
            <person name="Smit S."/>
            <person name="van Straalen N.M."/>
            <person name="Roelofs D."/>
        </authorList>
    </citation>
    <scope>NUCLEOTIDE SEQUENCE [LARGE SCALE GENOMIC DNA]</scope>
    <source>
        <tissue evidence="2">Mixed pool</tissue>
    </source>
</reference>
<keyword evidence="3" id="KW-1185">Reference proteome</keyword>
<keyword evidence="1" id="KW-0812">Transmembrane</keyword>
<sequence length="86" mass="8893">MASFELNKSYCTISLSITISCGTLKKSNSSLSSQPQPASVISGRFIMKIFGIIAVIFAVVVAVASDKAAEKSPASACGPGDFKCSK</sequence>
<protein>
    <recommendedName>
        <fullName evidence="4">Transmembrane protein</fullName>
    </recommendedName>
</protein>
<dbReference type="EMBL" id="LJIJ01001726">
    <property type="protein sequence ID" value="ODM90954.1"/>
    <property type="molecule type" value="Genomic_DNA"/>
</dbReference>
<dbReference type="Proteomes" id="UP000094527">
    <property type="component" value="Unassembled WGS sequence"/>
</dbReference>
<organism evidence="2 3">
    <name type="scientific">Orchesella cincta</name>
    <name type="common">Springtail</name>
    <name type="synonym">Podura cincta</name>
    <dbReference type="NCBI Taxonomy" id="48709"/>
    <lineage>
        <taxon>Eukaryota</taxon>
        <taxon>Metazoa</taxon>
        <taxon>Ecdysozoa</taxon>
        <taxon>Arthropoda</taxon>
        <taxon>Hexapoda</taxon>
        <taxon>Collembola</taxon>
        <taxon>Entomobryomorpha</taxon>
        <taxon>Entomobryoidea</taxon>
        <taxon>Orchesellidae</taxon>
        <taxon>Orchesellinae</taxon>
        <taxon>Orchesella</taxon>
    </lineage>
</organism>
<keyword evidence="1" id="KW-1133">Transmembrane helix</keyword>
<proteinExistence type="predicted"/>
<evidence type="ECO:0000313" key="2">
    <source>
        <dbReference type="EMBL" id="ODM90954.1"/>
    </source>
</evidence>
<name>A0A1D2MDL2_ORCCI</name>
<keyword evidence="1" id="KW-0472">Membrane</keyword>
<evidence type="ECO:0000313" key="3">
    <source>
        <dbReference type="Proteomes" id="UP000094527"/>
    </source>
</evidence>
<accession>A0A1D2MDL2</accession>
<evidence type="ECO:0008006" key="4">
    <source>
        <dbReference type="Google" id="ProtNLM"/>
    </source>
</evidence>
<comment type="caution">
    <text evidence="2">The sequence shown here is derived from an EMBL/GenBank/DDBJ whole genome shotgun (WGS) entry which is preliminary data.</text>
</comment>
<gene>
    <name evidence="2" type="ORF">Ocin01_15728</name>
</gene>
<dbReference type="AlphaFoldDB" id="A0A1D2MDL2"/>